<feature type="transmembrane region" description="Helical" evidence="11">
    <location>
        <begin position="184"/>
        <end position="205"/>
    </location>
</feature>
<feature type="transmembrane region" description="Helical" evidence="11">
    <location>
        <begin position="67"/>
        <end position="91"/>
    </location>
</feature>
<dbReference type="OrthoDB" id="5977853at2759"/>
<dbReference type="PROSITE" id="PS50262">
    <property type="entry name" value="G_PROTEIN_RECEP_F1_2"/>
    <property type="match status" value="1"/>
</dbReference>
<dbReference type="FunFam" id="1.20.1070.10:FF:000523">
    <property type="entry name" value="5-hydroxytryptamine receptor 2B"/>
    <property type="match status" value="1"/>
</dbReference>
<name>A0A8J2LB56_9HEXA</name>
<keyword evidence="10" id="KW-0807">Transducer</keyword>
<keyword evidence="5 11" id="KW-1133">Transmembrane helix</keyword>
<evidence type="ECO:0000256" key="3">
    <source>
        <dbReference type="ARBA" id="ARBA00022475"/>
    </source>
</evidence>
<evidence type="ECO:0000256" key="6">
    <source>
        <dbReference type="ARBA" id="ARBA00023040"/>
    </source>
</evidence>
<feature type="transmembrane region" description="Helical" evidence="11">
    <location>
        <begin position="142"/>
        <end position="163"/>
    </location>
</feature>
<dbReference type="GO" id="GO:0043410">
    <property type="term" value="P:positive regulation of MAPK cascade"/>
    <property type="evidence" value="ECO:0007669"/>
    <property type="project" value="TreeGrafter"/>
</dbReference>
<feature type="domain" description="G-protein coupled receptors family 1 profile" evidence="12">
    <location>
        <begin position="83"/>
        <end position="243"/>
    </location>
</feature>
<evidence type="ECO:0000256" key="11">
    <source>
        <dbReference type="SAM" id="Phobius"/>
    </source>
</evidence>
<dbReference type="Pfam" id="PF00001">
    <property type="entry name" value="7tm_1"/>
    <property type="match status" value="1"/>
</dbReference>
<evidence type="ECO:0000256" key="10">
    <source>
        <dbReference type="ARBA" id="ARBA00023224"/>
    </source>
</evidence>
<comment type="similarity">
    <text evidence="2">Belongs to the G-protein coupled receptor 1 family.</text>
</comment>
<comment type="caution">
    <text evidence="13">The sequence shown here is derived from an EMBL/GenBank/DDBJ whole genome shotgun (WGS) entry which is preliminary data.</text>
</comment>
<dbReference type="PANTHER" id="PTHR24248:SF199">
    <property type="entry name" value="IP13425P-RELATED"/>
    <property type="match status" value="1"/>
</dbReference>
<evidence type="ECO:0000256" key="7">
    <source>
        <dbReference type="ARBA" id="ARBA00023136"/>
    </source>
</evidence>
<evidence type="ECO:0000313" key="13">
    <source>
        <dbReference type="EMBL" id="CAG7819108.1"/>
    </source>
</evidence>
<dbReference type="GO" id="GO:0005886">
    <property type="term" value="C:plasma membrane"/>
    <property type="evidence" value="ECO:0007669"/>
    <property type="project" value="UniProtKB-SubCell"/>
</dbReference>
<gene>
    <name evidence="13" type="ORF">AFUS01_LOCUS29578</name>
</gene>
<dbReference type="EMBL" id="CAJVCH010439701">
    <property type="protein sequence ID" value="CAG7819108.1"/>
    <property type="molecule type" value="Genomic_DNA"/>
</dbReference>
<keyword evidence="6" id="KW-0297">G-protein coupled receptor</keyword>
<keyword evidence="14" id="KW-1185">Reference proteome</keyword>
<evidence type="ECO:0000256" key="1">
    <source>
        <dbReference type="ARBA" id="ARBA00004651"/>
    </source>
</evidence>
<protein>
    <recommendedName>
        <fullName evidence="12">G-protein coupled receptors family 1 profile domain-containing protein</fullName>
    </recommendedName>
</protein>
<feature type="transmembrane region" description="Helical" evidence="11">
    <location>
        <begin position="103"/>
        <end position="122"/>
    </location>
</feature>
<evidence type="ECO:0000259" key="12">
    <source>
        <dbReference type="PROSITE" id="PS50262"/>
    </source>
</evidence>
<sequence>MSRRASYSLPSVEGSEDLCSLSENSRTLDSMGGSNIHMNFSDCLVNSTGWNNVTSDAGDISLDWTDFALVFLFCCIIAGTVIGNTLVIAAVATTRRLRTVTNCFVMSLAVADWLVGMFVMPPKVGLHLVDNKWHLGRILCELWISLDILLCTASILSLCAISIDRYLAITRPLAYSRKRRSKRLALSMISCVWVAAVVITSPPIFGWSSDLLKRQFSQIFWNYLEDISTFRIPTSQVGNREQL</sequence>
<evidence type="ECO:0000256" key="2">
    <source>
        <dbReference type="ARBA" id="ARBA00010663"/>
    </source>
</evidence>
<evidence type="ECO:0000256" key="8">
    <source>
        <dbReference type="ARBA" id="ARBA00023157"/>
    </source>
</evidence>
<organism evidence="13 14">
    <name type="scientific">Allacma fusca</name>
    <dbReference type="NCBI Taxonomy" id="39272"/>
    <lineage>
        <taxon>Eukaryota</taxon>
        <taxon>Metazoa</taxon>
        <taxon>Ecdysozoa</taxon>
        <taxon>Arthropoda</taxon>
        <taxon>Hexapoda</taxon>
        <taxon>Collembola</taxon>
        <taxon>Symphypleona</taxon>
        <taxon>Sminthuridae</taxon>
        <taxon>Allacma</taxon>
    </lineage>
</organism>
<accession>A0A8J2LB56</accession>
<comment type="subcellular location">
    <subcellularLocation>
        <location evidence="1">Cell membrane</location>
        <topology evidence="1">Multi-pass membrane protein</topology>
    </subcellularLocation>
</comment>
<dbReference type="Proteomes" id="UP000708208">
    <property type="component" value="Unassembled WGS sequence"/>
</dbReference>
<keyword evidence="8" id="KW-1015">Disulfide bond</keyword>
<evidence type="ECO:0000256" key="9">
    <source>
        <dbReference type="ARBA" id="ARBA00023170"/>
    </source>
</evidence>
<keyword evidence="7 11" id="KW-0472">Membrane</keyword>
<dbReference type="InterPro" id="IPR017452">
    <property type="entry name" value="GPCR_Rhodpsn_7TM"/>
</dbReference>
<proteinExistence type="inferred from homology"/>
<dbReference type="AlphaFoldDB" id="A0A8J2LB56"/>
<dbReference type="PROSITE" id="PS00237">
    <property type="entry name" value="G_PROTEIN_RECEP_F1_1"/>
    <property type="match status" value="1"/>
</dbReference>
<dbReference type="PANTHER" id="PTHR24248">
    <property type="entry name" value="ADRENERGIC RECEPTOR-RELATED G-PROTEIN COUPLED RECEPTOR"/>
    <property type="match status" value="1"/>
</dbReference>
<keyword evidence="9" id="KW-0675">Receptor</keyword>
<evidence type="ECO:0000256" key="5">
    <source>
        <dbReference type="ARBA" id="ARBA00022989"/>
    </source>
</evidence>
<keyword evidence="3" id="KW-1003">Cell membrane</keyword>
<evidence type="ECO:0000256" key="4">
    <source>
        <dbReference type="ARBA" id="ARBA00022692"/>
    </source>
</evidence>
<evidence type="ECO:0000313" key="14">
    <source>
        <dbReference type="Proteomes" id="UP000708208"/>
    </source>
</evidence>
<dbReference type="InterPro" id="IPR000276">
    <property type="entry name" value="GPCR_Rhodpsn"/>
</dbReference>
<dbReference type="SUPFAM" id="SSF81321">
    <property type="entry name" value="Family A G protein-coupled receptor-like"/>
    <property type="match status" value="1"/>
</dbReference>
<reference evidence="13" key="1">
    <citation type="submission" date="2021-06" db="EMBL/GenBank/DDBJ databases">
        <authorList>
            <person name="Hodson N. C."/>
            <person name="Mongue J. A."/>
            <person name="Jaron S. K."/>
        </authorList>
    </citation>
    <scope>NUCLEOTIDE SEQUENCE</scope>
</reference>
<keyword evidence="4 11" id="KW-0812">Transmembrane</keyword>
<dbReference type="GO" id="GO:0071880">
    <property type="term" value="P:adenylate cyclase-activating adrenergic receptor signaling pathway"/>
    <property type="evidence" value="ECO:0007669"/>
    <property type="project" value="TreeGrafter"/>
</dbReference>
<dbReference type="GO" id="GO:0004993">
    <property type="term" value="F:G protein-coupled serotonin receptor activity"/>
    <property type="evidence" value="ECO:0007669"/>
    <property type="project" value="UniProtKB-ARBA"/>
</dbReference>